<gene>
    <name evidence="2" type="ORF">IM811_001462</name>
</gene>
<feature type="chain" id="PRO_5034022317" evidence="1">
    <location>
        <begin position="24"/>
        <end position="169"/>
    </location>
</feature>
<evidence type="ECO:0000313" key="3">
    <source>
        <dbReference type="Proteomes" id="UP000616885"/>
    </source>
</evidence>
<proteinExistence type="predicted"/>
<feature type="signal peptide" evidence="1">
    <location>
        <begin position="1"/>
        <end position="23"/>
    </location>
</feature>
<reference evidence="2" key="1">
    <citation type="submission" date="2020-10" db="EMBL/GenBank/DDBJ databases">
        <title>High-Quality Genome Resource of Clonostachys rosea strain S41 by Oxford Nanopore Long-Read Sequencing.</title>
        <authorList>
            <person name="Wang H."/>
        </authorList>
    </citation>
    <scope>NUCLEOTIDE SEQUENCE</scope>
    <source>
        <strain evidence="2">S41</strain>
    </source>
</reference>
<keyword evidence="1" id="KW-0732">Signal</keyword>
<accession>A0A8H7NQ04</accession>
<organism evidence="2 3">
    <name type="scientific">Bionectria ochroleuca</name>
    <name type="common">Gliocladium roseum</name>
    <dbReference type="NCBI Taxonomy" id="29856"/>
    <lineage>
        <taxon>Eukaryota</taxon>
        <taxon>Fungi</taxon>
        <taxon>Dikarya</taxon>
        <taxon>Ascomycota</taxon>
        <taxon>Pezizomycotina</taxon>
        <taxon>Sordariomycetes</taxon>
        <taxon>Hypocreomycetidae</taxon>
        <taxon>Hypocreales</taxon>
        <taxon>Bionectriaceae</taxon>
        <taxon>Clonostachys</taxon>
    </lineage>
</organism>
<evidence type="ECO:0000256" key="1">
    <source>
        <dbReference type="SAM" id="SignalP"/>
    </source>
</evidence>
<dbReference type="AlphaFoldDB" id="A0A8H7NQ04"/>
<dbReference type="Proteomes" id="UP000616885">
    <property type="component" value="Unassembled WGS sequence"/>
</dbReference>
<sequence length="169" mass="19014">MVAIKNLGVAGLLWLSLAGKGLALGIDQGKDGLTLLKRSDAEELYTRDFDGEIYEREFGNIELNTREFPLEVRGGHTKTLVAPALMGHPSRRGLSTRGDPKNIKAYYEELYGKRPSRRGLSTRGDSKNIKAYYEELYGKRPSQRGLSNRGNSKNIKAYYNELYGKRPSR</sequence>
<evidence type="ECO:0000313" key="2">
    <source>
        <dbReference type="EMBL" id="KAF9759768.1"/>
    </source>
</evidence>
<comment type="caution">
    <text evidence="2">The sequence shown here is derived from an EMBL/GenBank/DDBJ whole genome shotgun (WGS) entry which is preliminary data.</text>
</comment>
<name>A0A8H7NQ04_BIOOC</name>
<dbReference type="EMBL" id="JADCTT010000001">
    <property type="protein sequence ID" value="KAF9759768.1"/>
    <property type="molecule type" value="Genomic_DNA"/>
</dbReference>
<protein>
    <submittedName>
        <fullName evidence="2">Uncharacterized protein</fullName>
    </submittedName>
</protein>